<evidence type="ECO:0000256" key="2">
    <source>
        <dbReference type="ARBA" id="ARBA00005851"/>
    </source>
</evidence>
<evidence type="ECO:0000256" key="3">
    <source>
        <dbReference type="ARBA" id="ARBA00022514"/>
    </source>
</evidence>
<dbReference type="EC" id="5.3.3.12" evidence="8"/>
<reference evidence="14" key="1">
    <citation type="submission" date="2020-01" db="EMBL/GenBank/DDBJ databases">
        <title>Genome sequence of Kobresia littledalei, the first chromosome-level genome in the family Cyperaceae.</title>
        <authorList>
            <person name="Qu G."/>
        </authorList>
    </citation>
    <scope>NUCLEOTIDE SEQUENCE</scope>
    <source>
        <strain evidence="14">C.B.Clarke</strain>
        <tissue evidence="14">Leaf</tissue>
    </source>
</reference>
<evidence type="ECO:0000313" key="14">
    <source>
        <dbReference type="EMBL" id="KAF3325576.1"/>
    </source>
</evidence>
<gene>
    <name evidence="14" type="ORF">FCM35_KLT08656</name>
</gene>
<dbReference type="AlphaFoldDB" id="A0A833QPG4"/>
<organism evidence="14 15">
    <name type="scientific">Carex littledalei</name>
    <dbReference type="NCBI Taxonomy" id="544730"/>
    <lineage>
        <taxon>Eukaryota</taxon>
        <taxon>Viridiplantae</taxon>
        <taxon>Streptophyta</taxon>
        <taxon>Embryophyta</taxon>
        <taxon>Tracheophyta</taxon>
        <taxon>Spermatophyta</taxon>
        <taxon>Magnoliopsida</taxon>
        <taxon>Liliopsida</taxon>
        <taxon>Poales</taxon>
        <taxon>Cyperaceae</taxon>
        <taxon>Cyperoideae</taxon>
        <taxon>Cariceae</taxon>
        <taxon>Carex</taxon>
        <taxon>Carex subgen. Euthyceras</taxon>
    </lineage>
</organism>
<comment type="caution">
    <text evidence="14">The sequence shown here is derived from an EMBL/GenBank/DDBJ whole genome shotgun (WGS) entry which is preliminary data.</text>
</comment>
<dbReference type="InterPro" id="IPR014347">
    <property type="entry name" value="Tautomerase/MIF_sf"/>
</dbReference>
<dbReference type="GO" id="GO:0004167">
    <property type="term" value="F:dopachrome isomerase activity"/>
    <property type="evidence" value="ECO:0007669"/>
    <property type="project" value="UniProtKB-EC"/>
</dbReference>
<sequence>MPTLNLSTNVPVDAVTSSDILKDCTRLLAKIIGKPESYVMISLNGGVPMSFAGSEEPAAYGEVISIGGLGAGVNGKLSSALAEILESKLSIESSRFYIKFYDVQVILISFLGFSVYVLLKSFLVVPTGVVVFYMYVNKVLGESLMVCSADPLVHYNLKLLG</sequence>
<keyword evidence="4" id="KW-0964">Secreted</keyword>
<dbReference type="EC" id="5.3.2.1" evidence="9"/>
<dbReference type="PANTHER" id="PTHR11954:SF6">
    <property type="entry name" value="MACROPHAGE MIGRATION INHIBITORY FACTOR"/>
    <property type="match status" value="1"/>
</dbReference>
<evidence type="ECO:0000256" key="4">
    <source>
        <dbReference type="ARBA" id="ARBA00022525"/>
    </source>
</evidence>
<comment type="catalytic activity">
    <reaction evidence="6">
        <text>3-phenylpyruvate = enol-phenylpyruvate</text>
        <dbReference type="Rhea" id="RHEA:17097"/>
        <dbReference type="ChEBI" id="CHEBI:16815"/>
        <dbReference type="ChEBI" id="CHEBI:18005"/>
        <dbReference type="EC" id="5.3.2.1"/>
    </reaction>
</comment>
<dbReference type="PANTHER" id="PTHR11954">
    <property type="entry name" value="D-DOPACHROME DECARBOXYLASE"/>
    <property type="match status" value="1"/>
</dbReference>
<evidence type="ECO:0000256" key="8">
    <source>
        <dbReference type="ARBA" id="ARBA00038932"/>
    </source>
</evidence>
<evidence type="ECO:0000256" key="12">
    <source>
        <dbReference type="ARBA" id="ARBA00042730"/>
    </source>
</evidence>
<protein>
    <recommendedName>
        <fullName evidence="12">L-dopachrome isomerase</fullName>
        <ecNumber evidence="9">5.3.2.1</ecNumber>
        <ecNumber evidence="8">5.3.3.12</ecNumber>
    </recommendedName>
    <alternativeName>
        <fullName evidence="10">L-dopachrome tautomerase</fullName>
    </alternativeName>
    <alternativeName>
        <fullName evidence="11">Phenylpyruvate tautomerase</fullName>
    </alternativeName>
</protein>
<keyword evidence="13" id="KW-0812">Transmembrane</keyword>
<dbReference type="OrthoDB" id="255819at2759"/>
<evidence type="ECO:0000256" key="6">
    <source>
        <dbReference type="ARBA" id="ARBA00036735"/>
    </source>
</evidence>
<dbReference type="FunFam" id="3.30.429.10:FF:000004">
    <property type="entry name" value="Tautomerase/MIF superfamily protein"/>
    <property type="match status" value="1"/>
</dbReference>
<dbReference type="GO" id="GO:0005125">
    <property type="term" value="F:cytokine activity"/>
    <property type="evidence" value="ECO:0007669"/>
    <property type="project" value="UniProtKB-KW"/>
</dbReference>
<evidence type="ECO:0000256" key="9">
    <source>
        <dbReference type="ARBA" id="ARBA00039086"/>
    </source>
</evidence>
<comment type="catalytic activity">
    <reaction evidence="7">
        <text>L-dopachrome = 5,6-dihydroxyindole-2-carboxylate</text>
        <dbReference type="Rhea" id="RHEA:13041"/>
        <dbReference type="ChEBI" id="CHEBI:16875"/>
        <dbReference type="ChEBI" id="CHEBI:57509"/>
        <dbReference type="EC" id="5.3.3.12"/>
    </reaction>
</comment>
<evidence type="ECO:0000256" key="11">
    <source>
        <dbReference type="ARBA" id="ARBA00041912"/>
    </source>
</evidence>
<evidence type="ECO:0000256" key="13">
    <source>
        <dbReference type="SAM" id="Phobius"/>
    </source>
</evidence>
<dbReference type="Proteomes" id="UP000623129">
    <property type="component" value="Unassembled WGS sequence"/>
</dbReference>
<dbReference type="EMBL" id="SWLB01000019">
    <property type="protein sequence ID" value="KAF3325576.1"/>
    <property type="molecule type" value="Genomic_DNA"/>
</dbReference>
<keyword evidence="13" id="KW-0472">Membrane</keyword>
<proteinExistence type="inferred from homology"/>
<evidence type="ECO:0000256" key="5">
    <source>
        <dbReference type="ARBA" id="ARBA00023235"/>
    </source>
</evidence>
<comment type="similarity">
    <text evidence="2">Belongs to the MIF family.</text>
</comment>
<dbReference type="GO" id="GO:0050178">
    <property type="term" value="F:phenylpyruvate tautomerase activity"/>
    <property type="evidence" value="ECO:0007669"/>
    <property type="project" value="UniProtKB-EC"/>
</dbReference>
<keyword evidence="13" id="KW-1133">Transmembrane helix</keyword>
<evidence type="ECO:0000256" key="7">
    <source>
        <dbReference type="ARBA" id="ARBA00036823"/>
    </source>
</evidence>
<comment type="subcellular location">
    <subcellularLocation>
        <location evidence="1">Secreted</location>
    </subcellularLocation>
</comment>
<evidence type="ECO:0000256" key="1">
    <source>
        <dbReference type="ARBA" id="ARBA00004613"/>
    </source>
</evidence>
<dbReference type="InterPro" id="IPR001398">
    <property type="entry name" value="Macrophage_inhib_fac"/>
</dbReference>
<feature type="transmembrane region" description="Helical" evidence="13">
    <location>
        <begin position="105"/>
        <end position="136"/>
    </location>
</feature>
<evidence type="ECO:0000256" key="10">
    <source>
        <dbReference type="ARBA" id="ARBA00041631"/>
    </source>
</evidence>
<keyword evidence="15" id="KW-1185">Reference proteome</keyword>
<dbReference type="Pfam" id="PF01187">
    <property type="entry name" value="MIF"/>
    <property type="match status" value="1"/>
</dbReference>
<keyword evidence="5" id="KW-0413">Isomerase</keyword>
<dbReference type="GO" id="GO:0005615">
    <property type="term" value="C:extracellular space"/>
    <property type="evidence" value="ECO:0007669"/>
    <property type="project" value="UniProtKB-KW"/>
</dbReference>
<name>A0A833QPG4_9POAL</name>
<keyword evidence="3" id="KW-0202">Cytokine</keyword>
<accession>A0A833QPG4</accession>
<evidence type="ECO:0000313" key="15">
    <source>
        <dbReference type="Proteomes" id="UP000623129"/>
    </source>
</evidence>
<dbReference type="SUPFAM" id="SSF55331">
    <property type="entry name" value="Tautomerase/MIF"/>
    <property type="match status" value="1"/>
</dbReference>
<dbReference type="Gene3D" id="3.30.429.10">
    <property type="entry name" value="Macrophage Migration Inhibitory Factor"/>
    <property type="match status" value="1"/>
</dbReference>